<dbReference type="EMBL" id="JACKZP010000271">
    <property type="protein sequence ID" value="MBC1305574.1"/>
    <property type="molecule type" value="Genomic_DNA"/>
</dbReference>
<comment type="caution">
    <text evidence="1">The sequence shown here is derived from an EMBL/GenBank/DDBJ whole genome shotgun (WGS) entry which is preliminary data.</text>
</comment>
<name>A0ABR6SH28_ANAVA</name>
<proteinExistence type="predicted"/>
<accession>A0ABR6SH28</accession>
<evidence type="ECO:0000313" key="2">
    <source>
        <dbReference type="Proteomes" id="UP000570851"/>
    </source>
</evidence>
<dbReference type="GeneID" id="58727185"/>
<dbReference type="Proteomes" id="UP000570851">
    <property type="component" value="Unassembled WGS sequence"/>
</dbReference>
<geneLocation type="plasmid" evidence="1">
    <name>pN2B-A</name>
</geneLocation>
<reference evidence="1 2" key="1">
    <citation type="submission" date="2019-11" db="EMBL/GenBank/DDBJ databases">
        <title>Comparison of genomes from free-living endosymbiotic cyanobacteria isolated from Azolla.</title>
        <authorList>
            <person name="Thiel T."/>
            <person name="Pratte B."/>
        </authorList>
    </citation>
    <scope>NUCLEOTIDE SEQUENCE [LARGE SCALE GENOMIC DNA]</scope>
    <source>
        <strain evidence="1 2">N2B</strain>
        <plasmid evidence="1">pN2B-A</plasmid>
    </source>
</reference>
<gene>
    <name evidence="1" type="ORF">GNE12_27165</name>
</gene>
<sequence>MTYATINKQAQNPLTEQDKQIIATIIQRTPEQIKTIWIEGGITVWVQLQDGGRLPFDRNWFAQRVAQEKTSLEAQESLHRHNQRLEDELNQACAQYGLQHGEIDYLMFSTKVYRGRDLVGFVGFHRFSRMWTYSRRATEPDRYAHSAADALFKLGVRQLAMV</sequence>
<organism evidence="1 2">
    <name type="scientific">Trichormus variabilis N2B</name>
    <dbReference type="NCBI Taxonomy" id="2681315"/>
    <lineage>
        <taxon>Bacteria</taxon>
        <taxon>Bacillati</taxon>
        <taxon>Cyanobacteriota</taxon>
        <taxon>Cyanophyceae</taxon>
        <taxon>Nostocales</taxon>
        <taxon>Nostocaceae</taxon>
        <taxon>Trichormus</taxon>
    </lineage>
</organism>
<dbReference type="RefSeq" id="WP_011316570.1">
    <property type="nucleotide sequence ID" value="NZ_JACKZP010000271.1"/>
</dbReference>
<keyword evidence="2" id="KW-1185">Reference proteome</keyword>
<keyword evidence="1" id="KW-0614">Plasmid</keyword>
<protein>
    <submittedName>
        <fullName evidence="1">Uncharacterized protein</fullName>
    </submittedName>
</protein>
<evidence type="ECO:0000313" key="1">
    <source>
        <dbReference type="EMBL" id="MBC1305574.1"/>
    </source>
</evidence>